<dbReference type="RefSeq" id="WP_125019593.1">
    <property type="nucleotide sequence ID" value="NZ_RQVQ01000028.1"/>
</dbReference>
<protein>
    <recommendedName>
        <fullName evidence="4">Ricin B lectin domain-containing protein</fullName>
    </recommendedName>
</protein>
<dbReference type="AlphaFoldDB" id="A0A3P3W2T7"/>
<organism evidence="2 3">
    <name type="scientific">Paenimyroides tangerinum</name>
    <dbReference type="NCBI Taxonomy" id="2488728"/>
    <lineage>
        <taxon>Bacteria</taxon>
        <taxon>Pseudomonadati</taxon>
        <taxon>Bacteroidota</taxon>
        <taxon>Flavobacteriia</taxon>
        <taxon>Flavobacteriales</taxon>
        <taxon>Flavobacteriaceae</taxon>
        <taxon>Paenimyroides</taxon>
    </lineage>
</organism>
<evidence type="ECO:0000313" key="3">
    <source>
        <dbReference type="Proteomes" id="UP000275719"/>
    </source>
</evidence>
<comment type="caution">
    <text evidence="2">The sequence shown here is derived from an EMBL/GenBank/DDBJ whole genome shotgun (WGS) entry which is preliminary data.</text>
</comment>
<keyword evidence="3" id="KW-1185">Reference proteome</keyword>
<feature type="chain" id="PRO_5018066656" description="Ricin B lectin domain-containing protein" evidence="1">
    <location>
        <begin position="25"/>
        <end position="98"/>
    </location>
</feature>
<gene>
    <name evidence="2" type="ORF">EG240_11785</name>
</gene>
<name>A0A3P3W2T7_9FLAO</name>
<keyword evidence="1" id="KW-0732">Signal</keyword>
<sequence>MKNNFKKALIPFGVIVLGVVGAFASNANKQIEKPFADTTHGFYYNASAPVGQRCVMITDVLCSDSEVNTVCTDSSNRQLWKISNNGVTCTGILYKKDL</sequence>
<accession>A0A3P3W2T7</accession>
<evidence type="ECO:0008006" key="4">
    <source>
        <dbReference type="Google" id="ProtNLM"/>
    </source>
</evidence>
<dbReference type="OrthoDB" id="1361249at2"/>
<proteinExistence type="predicted"/>
<dbReference type="EMBL" id="RQVQ01000028">
    <property type="protein sequence ID" value="RRJ89422.1"/>
    <property type="molecule type" value="Genomic_DNA"/>
</dbReference>
<dbReference type="Proteomes" id="UP000275719">
    <property type="component" value="Unassembled WGS sequence"/>
</dbReference>
<feature type="signal peptide" evidence="1">
    <location>
        <begin position="1"/>
        <end position="24"/>
    </location>
</feature>
<reference evidence="2 3" key="1">
    <citation type="submission" date="2018-11" db="EMBL/GenBank/DDBJ databases">
        <title>Flavobacterium sp. nov., YIM 102701-2 draft genome.</title>
        <authorList>
            <person name="Li G."/>
            <person name="Jiang Y."/>
        </authorList>
    </citation>
    <scope>NUCLEOTIDE SEQUENCE [LARGE SCALE GENOMIC DNA]</scope>
    <source>
        <strain evidence="2 3">YIM 102701-2</strain>
    </source>
</reference>
<evidence type="ECO:0000256" key="1">
    <source>
        <dbReference type="SAM" id="SignalP"/>
    </source>
</evidence>
<evidence type="ECO:0000313" key="2">
    <source>
        <dbReference type="EMBL" id="RRJ89422.1"/>
    </source>
</evidence>